<protein>
    <submittedName>
        <fullName evidence="9">Exosortase K</fullName>
    </submittedName>
</protein>
<evidence type="ECO:0000256" key="4">
    <source>
        <dbReference type="ARBA" id="ARBA00022692"/>
    </source>
</evidence>
<dbReference type="OrthoDB" id="771658at2"/>
<keyword evidence="10" id="KW-1185">Reference proteome</keyword>
<evidence type="ECO:0000256" key="5">
    <source>
        <dbReference type="ARBA" id="ARBA00022801"/>
    </source>
</evidence>
<feature type="transmembrane region" description="Helical" evidence="8">
    <location>
        <begin position="142"/>
        <end position="162"/>
    </location>
</feature>
<comment type="subcellular location">
    <subcellularLocation>
        <location evidence="1">Cell membrane</location>
        <topology evidence="1">Multi-pass membrane protein</topology>
    </subcellularLocation>
</comment>
<keyword evidence="4 8" id="KW-0812">Transmembrane</keyword>
<name>A0A255Z2H4_9FLAO</name>
<dbReference type="InterPro" id="IPR026392">
    <property type="entry name" value="Exo/Archaeosortase_dom"/>
</dbReference>
<comment type="caution">
    <text evidence="9">The sequence shown here is derived from an EMBL/GenBank/DDBJ whole genome shotgun (WGS) entry which is preliminary data.</text>
</comment>
<gene>
    <name evidence="9" type="primary">xrtK</name>
    <name evidence="9" type="ORF">CHU92_10720</name>
</gene>
<evidence type="ECO:0000256" key="3">
    <source>
        <dbReference type="ARBA" id="ARBA00022670"/>
    </source>
</evidence>
<dbReference type="RefSeq" id="WP_094415428.1">
    <property type="nucleotide sequence ID" value="NZ_NOXV01000281.1"/>
</dbReference>
<keyword evidence="6 8" id="KW-1133">Transmembrane helix</keyword>
<keyword evidence="2" id="KW-1003">Cell membrane</keyword>
<evidence type="ECO:0000313" key="9">
    <source>
        <dbReference type="EMBL" id="OYQ35678.1"/>
    </source>
</evidence>
<proteinExistence type="predicted"/>
<sequence>MLTDRNIVYYLASAGLFVLLKFGFAHACNDDLIFLLKPADELFSLLSGSPWVYLTDKGFYHENLNIVLDKSCSGFNFWMLSFLVFIHLALRYLHKPLHKILAVPSVLTATYLLVIFVNAFRILAAVTVQKQAQNFLPGYQQVLHEAVGIITNLSFLVLTYYYTEKYLTKRVYHAKPS</sequence>
<dbReference type="NCBIfam" id="TIGR04178">
    <property type="entry name" value="exo_archaeo"/>
    <property type="match status" value="1"/>
</dbReference>
<dbReference type="GO" id="GO:0006508">
    <property type="term" value="P:proteolysis"/>
    <property type="evidence" value="ECO:0007669"/>
    <property type="project" value="UniProtKB-KW"/>
</dbReference>
<dbReference type="Proteomes" id="UP000216605">
    <property type="component" value="Unassembled WGS sequence"/>
</dbReference>
<feature type="transmembrane region" description="Helical" evidence="8">
    <location>
        <begin position="7"/>
        <end position="27"/>
    </location>
</feature>
<dbReference type="GO" id="GO:0008233">
    <property type="term" value="F:peptidase activity"/>
    <property type="evidence" value="ECO:0007669"/>
    <property type="project" value="UniProtKB-KW"/>
</dbReference>
<accession>A0A255Z2H4</accession>
<organism evidence="9 10">
    <name type="scientific">Flavobacterium cyanobacteriorum</name>
    <dbReference type="NCBI Taxonomy" id="2022802"/>
    <lineage>
        <taxon>Bacteria</taxon>
        <taxon>Pseudomonadati</taxon>
        <taxon>Bacteroidota</taxon>
        <taxon>Flavobacteriia</taxon>
        <taxon>Flavobacteriales</taxon>
        <taxon>Flavobacteriaceae</taxon>
        <taxon>Flavobacterium</taxon>
    </lineage>
</organism>
<keyword evidence="5" id="KW-0378">Hydrolase</keyword>
<dbReference type="EMBL" id="NOXV01000281">
    <property type="protein sequence ID" value="OYQ35678.1"/>
    <property type="molecule type" value="Genomic_DNA"/>
</dbReference>
<keyword evidence="3" id="KW-0645">Protease</keyword>
<dbReference type="NCBIfam" id="TIGR04287">
    <property type="entry name" value="exosort_XrtK"/>
    <property type="match status" value="1"/>
</dbReference>
<feature type="transmembrane region" description="Helical" evidence="8">
    <location>
        <begin position="75"/>
        <end position="93"/>
    </location>
</feature>
<dbReference type="GO" id="GO:0005886">
    <property type="term" value="C:plasma membrane"/>
    <property type="evidence" value="ECO:0007669"/>
    <property type="project" value="UniProtKB-SubCell"/>
</dbReference>
<feature type="transmembrane region" description="Helical" evidence="8">
    <location>
        <begin position="100"/>
        <end position="122"/>
    </location>
</feature>
<evidence type="ECO:0000313" key="10">
    <source>
        <dbReference type="Proteomes" id="UP000216605"/>
    </source>
</evidence>
<evidence type="ECO:0000256" key="1">
    <source>
        <dbReference type="ARBA" id="ARBA00004651"/>
    </source>
</evidence>
<dbReference type="AlphaFoldDB" id="A0A255Z2H4"/>
<evidence type="ECO:0000256" key="6">
    <source>
        <dbReference type="ARBA" id="ARBA00022989"/>
    </source>
</evidence>
<evidence type="ECO:0000256" key="2">
    <source>
        <dbReference type="ARBA" id="ARBA00022475"/>
    </source>
</evidence>
<reference evidence="9 10" key="1">
    <citation type="submission" date="2017-07" db="EMBL/GenBank/DDBJ databases">
        <title>Flavobacterium cyanobacteriorum sp. nov., isolated from cyanobacterial aggregates in a eutrophic lake.</title>
        <authorList>
            <person name="Cai H."/>
        </authorList>
    </citation>
    <scope>NUCLEOTIDE SEQUENCE [LARGE SCALE GENOMIC DNA]</scope>
    <source>
        <strain evidence="9 10">TH021</strain>
    </source>
</reference>
<evidence type="ECO:0000256" key="8">
    <source>
        <dbReference type="SAM" id="Phobius"/>
    </source>
</evidence>
<dbReference type="InterPro" id="IPR027551">
    <property type="entry name" value="Exosort_XrtK"/>
</dbReference>
<keyword evidence="7 8" id="KW-0472">Membrane</keyword>
<evidence type="ECO:0000256" key="7">
    <source>
        <dbReference type="ARBA" id="ARBA00023136"/>
    </source>
</evidence>